<reference evidence="1" key="2">
    <citation type="submission" date="2020-05" db="UniProtKB">
        <authorList>
            <consortium name="EnsemblMetazoa"/>
        </authorList>
    </citation>
    <scope>IDENTIFICATION</scope>
    <source>
        <strain evidence="1">IAEA</strain>
    </source>
</reference>
<accession>A0A1A9Z874</accession>
<keyword evidence="2" id="KW-1185">Reference proteome</keyword>
<sequence>MMEYMKLLNNSFTNLEVYNFAKFHSLRVSRMMRNMVSNVRTGGGRLGTKSNLETSPKVTGLNDALPLKDFSKKLNSEMISMNANRISCSDGKLSDTCLAMKKNSNVAVVANSCSQFKLKFKSSKNANLNKS</sequence>
<proteinExistence type="predicted"/>
<evidence type="ECO:0000313" key="2">
    <source>
        <dbReference type="Proteomes" id="UP000092445"/>
    </source>
</evidence>
<organism evidence="1 2">
    <name type="scientific">Glossina pallidipes</name>
    <name type="common">Tsetse fly</name>
    <dbReference type="NCBI Taxonomy" id="7398"/>
    <lineage>
        <taxon>Eukaryota</taxon>
        <taxon>Metazoa</taxon>
        <taxon>Ecdysozoa</taxon>
        <taxon>Arthropoda</taxon>
        <taxon>Hexapoda</taxon>
        <taxon>Insecta</taxon>
        <taxon>Pterygota</taxon>
        <taxon>Neoptera</taxon>
        <taxon>Endopterygota</taxon>
        <taxon>Diptera</taxon>
        <taxon>Brachycera</taxon>
        <taxon>Muscomorpha</taxon>
        <taxon>Hippoboscoidea</taxon>
        <taxon>Glossinidae</taxon>
        <taxon>Glossina</taxon>
    </lineage>
</organism>
<dbReference type="Proteomes" id="UP000092445">
    <property type="component" value="Unassembled WGS sequence"/>
</dbReference>
<dbReference type="EnsemblMetazoa" id="GPAI006719-RA">
    <property type="protein sequence ID" value="GPAI006719-PA"/>
    <property type="gene ID" value="GPAI006719"/>
</dbReference>
<protein>
    <submittedName>
        <fullName evidence="1">Uncharacterized protein</fullName>
    </submittedName>
</protein>
<dbReference type="AlphaFoldDB" id="A0A1A9Z874"/>
<dbReference type="VEuPathDB" id="VectorBase:GPAI006719"/>
<name>A0A1A9Z874_GLOPL</name>
<reference evidence="2" key="1">
    <citation type="submission" date="2014-03" db="EMBL/GenBank/DDBJ databases">
        <authorList>
            <person name="Aksoy S."/>
            <person name="Warren W."/>
            <person name="Wilson R.K."/>
        </authorList>
    </citation>
    <scope>NUCLEOTIDE SEQUENCE [LARGE SCALE GENOMIC DNA]</scope>
    <source>
        <strain evidence="2">IAEA</strain>
    </source>
</reference>
<evidence type="ECO:0000313" key="1">
    <source>
        <dbReference type="EnsemblMetazoa" id="GPAI006719-PA"/>
    </source>
</evidence>